<keyword evidence="3" id="KW-1185">Reference proteome</keyword>
<dbReference type="Proteomes" id="UP000663859">
    <property type="component" value="Unassembled WGS sequence"/>
</dbReference>
<gene>
    <name evidence="2" type="ORF">MPNT_10366</name>
</gene>
<dbReference type="InterPro" id="IPR001296">
    <property type="entry name" value="Glyco_trans_1"/>
</dbReference>
<dbReference type="SUPFAM" id="SSF53756">
    <property type="entry name" value="UDP-Glycosyltransferase/glycogen phosphorylase"/>
    <property type="match status" value="1"/>
</dbReference>
<dbReference type="CDD" id="cd03801">
    <property type="entry name" value="GT4_PimA-like"/>
    <property type="match status" value="1"/>
</dbReference>
<accession>A0A8J2BIW5</accession>
<organism evidence="2 3">
    <name type="scientific">Candidatus Methylacidithermus pantelleriae</name>
    <dbReference type="NCBI Taxonomy" id="2744239"/>
    <lineage>
        <taxon>Bacteria</taxon>
        <taxon>Pseudomonadati</taxon>
        <taxon>Verrucomicrobiota</taxon>
        <taxon>Methylacidiphilae</taxon>
        <taxon>Methylacidiphilales</taxon>
        <taxon>Methylacidiphilaceae</taxon>
        <taxon>Candidatus Methylacidithermus</taxon>
    </lineage>
</organism>
<dbReference type="AlphaFoldDB" id="A0A8J2BIW5"/>
<name>A0A8J2BIW5_9BACT</name>
<evidence type="ECO:0000313" key="3">
    <source>
        <dbReference type="Proteomes" id="UP000663859"/>
    </source>
</evidence>
<sequence length="384" mass="43124">MHKIVLVTHEFHPFCGGVATYCEELARAFARMGQPIEVWTLGQPQEGPGALPVQIRRFGGRPSLRIQDLARLLWGVKTEAPRKPAETLWILASYGAQLVWLWSLRLGWVPRNSLWIPIFHGSELLRYRRKPRWHALWQQIPRPVSVGVVSRFVKNLFEATFPKLSTPNQVLWVPGAPRHEMRKLAESSALFEIPDENPYVVLTVGRLHPRKGHLEVAQALGRLPPVLKEKTTYLVAGPAQQDSLRSLQALCQKTCVNFHYLGKVSPEDLATIYRRCQVFAMASRQLGMSVEGLGLVYLEAGLWGKPSVGYRTGGVEDAILHEQTGLLVPEGNVEKLANALERLLSSPSLRQKLGAQARKHALQFSWEKTGEALLCALQPKPSRF</sequence>
<dbReference type="RefSeq" id="WP_174581791.1">
    <property type="nucleotide sequence ID" value="NZ_CAJNOB010000001.1"/>
</dbReference>
<feature type="domain" description="Glycosyl transferase family 1" evidence="1">
    <location>
        <begin position="195"/>
        <end position="360"/>
    </location>
</feature>
<dbReference type="PANTHER" id="PTHR45947:SF3">
    <property type="entry name" value="SULFOQUINOVOSYL TRANSFERASE SQD2"/>
    <property type="match status" value="1"/>
</dbReference>
<evidence type="ECO:0000313" key="2">
    <source>
        <dbReference type="EMBL" id="CAF0689785.1"/>
    </source>
</evidence>
<proteinExistence type="predicted"/>
<dbReference type="Gene3D" id="3.40.50.2000">
    <property type="entry name" value="Glycogen Phosphorylase B"/>
    <property type="match status" value="2"/>
</dbReference>
<dbReference type="InterPro" id="IPR050194">
    <property type="entry name" value="Glycosyltransferase_grp1"/>
</dbReference>
<comment type="caution">
    <text evidence="2">The sequence shown here is derived from an EMBL/GenBank/DDBJ whole genome shotgun (WGS) entry which is preliminary data.</text>
</comment>
<dbReference type="PANTHER" id="PTHR45947">
    <property type="entry name" value="SULFOQUINOVOSYL TRANSFERASE SQD2"/>
    <property type="match status" value="1"/>
</dbReference>
<protein>
    <submittedName>
        <fullName evidence="2">Putative Phosphatidylinositol alpha-1,6-mannosyltransferase</fullName>
    </submittedName>
</protein>
<evidence type="ECO:0000259" key="1">
    <source>
        <dbReference type="Pfam" id="PF00534"/>
    </source>
</evidence>
<reference evidence="2" key="1">
    <citation type="submission" date="2021-02" db="EMBL/GenBank/DDBJ databases">
        <authorList>
            <person name="Cremers G."/>
            <person name="Picone N."/>
        </authorList>
    </citation>
    <scope>NUCLEOTIDE SEQUENCE</scope>
    <source>
        <strain evidence="2">PQ17</strain>
    </source>
</reference>
<dbReference type="Pfam" id="PF00534">
    <property type="entry name" value="Glycos_transf_1"/>
    <property type="match status" value="1"/>
</dbReference>
<dbReference type="EMBL" id="CAJNOB010000001">
    <property type="protein sequence ID" value="CAF0689785.1"/>
    <property type="molecule type" value="Genomic_DNA"/>
</dbReference>
<dbReference type="GO" id="GO:0016758">
    <property type="term" value="F:hexosyltransferase activity"/>
    <property type="evidence" value="ECO:0007669"/>
    <property type="project" value="TreeGrafter"/>
</dbReference>